<dbReference type="PROSITE" id="PS51354">
    <property type="entry name" value="GLUTAREDOXIN_2"/>
    <property type="match status" value="1"/>
</dbReference>
<evidence type="ECO:0000256" key="7">
    <source>
        <dbReference type="ARBA" id="ARBA00023284"/>
    </source>
</evidence>
<protein>
    <recommendedName>
        <fullName evidence="10">Glutaredoxin-2, mitochondrial</fullName>
    </recommendedName>
</protein>
<organism evidence="14 15">
    <name type="scientific">Rotaria sordida</name>
    <dbReference type="NCBI Taxonomy" id="392033"/>
    <lineage>
        <taxon>Eukaryota</taxon>
        <taxon>Metazoa</taxon>
        <taxon>Spiralia</taxon>
        <taxon>Gnathifera</taxon>
        <taxon>Rotifera</taxon>
        <taxon>Eurotatoria</taxon>
        <taxon>Bdelloidea</taxon>
        <taxon>Philodinida</taxon>
        <taxon>Philodinidae</taxon>
        <taxon>Rotaria</taxon>
    </lineage>
</organism>
<keyword evidence="7" id="KW-0676">Redox-active center</keyword>
<dbReference type="InterPro" id="IPR014025">
    <property type="entry name" value="Glutaredoxin_subgr"/>
</dbReference>
<comment type="subunit">
    <text evidence="9">Monomer; active form. Homodimer; inactive form. The homodimer is probably linked by 1 2Fe-2S cluster.</text>
</comment>
<dbReference type="PANTHER" id="PTHR34818:SF1">
    <property type="entry name" value="PROTEIN BLI-3"/>
    <property type="match status" value="1"/>
</dbReference>
<evidence type="ECO:0000313" key="15">
    <source>
        <dbReference type="Proteomes" id="UP000663836"/>
    </source>
</evidence>
<dbReference type="InterPro" id="IPR002109">
    <property type="entry name" value="Glutaredoxin"/>
</dbReference>
<dbReference type="Gene3D" id="2.30.110.10">
    <property type="entry name" value="Electron Transport, Fmn-binding Protein, Chain A"/>
    <property type="match status" value="1"/>
</dbReference>
<evidence type="ECO:0000256" key="4">
    <source>
        <dbReference type="ARBA" id="ARBA00022982"/>
    </source>
</evidence>
<keyword evidence="5" id="KW-1015">Disulfide bond</keyword>
<dbReference type="EMBL" id="CAJNOT010000024">
    <property type="protein sequence ID" value="CAF0781300.1"/>
    <property type="molecule type" value="Genomic_DNA"/>
</dbReference>
<comment type="caution">
    <text evidence="14">The sequence shown here is derived from an EMBL/GenBank/DDBJ whole genome shotgun (WGS) entry which is preliminary data.</text>
</comment>
<dbReference type="PRINTS" id="PR00160">
    <property type="entry name" value="GLUTAREDOXIN"/>
</dbReference>
<keyword evidence="4" id="KW-0249">Electron transport</keyword>
<dbReference type="Pfam" id="PF16242">
    <property type="entry name" value="Pyrid_ox_like"/>
    <property type="match status" value="1"/>
</dbReference>
<evidence type="ECO:0000313" key="13">
    <source>
        <dbReference type="EMBL" id="CAF0781300.1"/>
    </source>
</evidence>
<dbReference type="NCBIfam" id="TIGR02180">
    <property type="entry name" value="GRX_euk"/>
    <property type="match status" value="1"/>
</dbReference>
<evidence type="ECO:0000256" key="10">
    <source>
        <dbReference type="ARBA" id="ARBA00039819"/>
    </source>
</evidence>
<keyword evidence="3" id="KW-0813">Transport</keyword>
<evidence type="ECO:0000256" key="5">
    <source>
        <dbReference type="ARBA" id="ARBA00023157"/>
    </source>
</evidence>
<gene>
    <name evidence="14" type="ORF">JBS370_LOCUS6374</name>
    <name evidence="13" type="ORF">ZHD862_LOCUS1410</name>
</gene>
<feature type="domain" description="Glutaredoxin" evidence="11">
    <location>
        <begin position="28"/>
        <end position="91"/>
    </location>
</feature>
<dbReference type="CDD" id="cd03419">
    <property type="entry name" value="GRX_GRXh_1_2_like"/>
    <property type="match status" value="1"/>
</dbReference>
<dbReference type="InterPro" id="IPR012349">
    <property type="entry name" value="Split_barrel_FMN-bd"/>
</dbReference>
<dbReference type="Pfam" id="PF00462">
    <property type="entry name" value="Glutaredoxin"/>
    <property type="match status" value="1"/>
</dbReference>
<dbReference type="SUPFAM" id="SSF50475">
    <property type="entry name" value="FMN-binding split barrel"/>
    <property type="match status" value="1"/>
</dbReference>
<dbReference type="Gene3D" id="3.40.30.10">
    <property type="entry name" value="Glutaredoxin"/>
    <property type="match status" value="1"/>
</dbReference>
<evidence type="ECO:0000256" key="8">
    <source>
        <dbReference type="ARBA" id="ARBA00037470"/>
    </source>
</evidence>
<dbReference type="EMBL" id="CAJOBD010000350">
    <property type="protein sequence ID" value="CAF3651429.1"/>
    <property type="molecule type" value="Genomic_DNA"/>
</dbReference>
<evidence type="ECO:0000259" key="11">
    <source>
        <dbReference type="Pfam" id="PF00462"/>
    </source>
</evidence>
<evidence type="ECO:0000256" key="6">
    <source>
        <dbReference type="ARBA" id="ARBA00023206"/>
    </source>
</evidence>
<comment type="function">
    <text evidence="1">Has a glutathione-disulfide oxidoreductase activity in the presence of NADPH and glutathione reductase. Reduces low molecular weight disulfides and proteins.</text>
</comment>
<accession>A0A818RIB3</accession>
<evidence type="ECO:0000259" key="12">
    <source>
        <dbReference type="Pfam" id="PF16242"/>
    </source>
</evidence>
<proteinExistence type="inferred from homology"/>
<keyword evidence="6" id="KW-0318">Glutathionylation</keyword>
<dbReference type="InterPro" id="IPR036249">
    <property type="entry name" value="Thioredoxin-like_sf"/>
</dbReference>
<dbReference type="Proteomes" id="UP000663836">
    <property type="component" value="Unassembled WGS sequence"/>
</dbReference>
<evidence type="ECO:0000256" key="3">
    <source>
        <dbReference type="ARBA" id="ARBA00022448"/>
    </source>
</evidence>
<reference evidence="14" key="1">
    <citation type="submission" date="2021-02" db="EMBL/GenBank/DDBJ databases">
        <authorList>
            <person name="Nowell W R."/>
        </authorList>
    </citation>
    <scope>NUCLEOTIDE SEQUENCE</scope>
</reference>
<dbReference type="InterPro" id="IPR052917">
    <property type="entry name" value="Stress-Dev_Protein"/>
</dbReference>
<dbReference type="PANTHER" id="PTHR34818">
    <property type="entry name" value="PROTEIN BLI-3"/>
    <property type="match status" value="1"/>
</dbReference>
<evidence type="ECO:0000313" key="14">
    <source>
        <dbReference type="EMBL" id="CAF3651429.1"/>
    </source>
</evidence>
<dbReference type="SUPFAM" id="SSF52833">
    <property type="entry name" value="Thioredoxin-like"/>
    <property type="match status" value="1"/>
</dbReference>
<name>A0A818RIB3_9BILA</name>
<comment type="function">
    <text evidence="8">Glutathione-dependent oxidoreductase that facilitates the maintenance of mitochondrial redox homeostasis upon induction of apoptosis by oxidative stress. Involved in response to hydrogen peroxide and regulation of apoptosis caused by oxidative stress. Acts as a very efficient catalyst of monothiol reactions because of its high affinity for protein glutathione-mixed disulfides. Can receive electrons not only from glutathione (GSH), but also from thioredoxin reductase supporting both monothiol and dithiol reactions. Efficiently catalyzes both glutathionylation and deglutathionylation of mitochondrial complex I, which in turn regulates the superoxide production by the complex. Overexpression decreases the susceptibility to apoptosis and prevents loss of cardiolipin and cytochrome c release.</text>
</comment>
<dbReference type="InterPro" id="IPR011899">
    <property type="entry name" value="Glutaredoxin_euk/vir"/>
</dbReference>
<dbReference type="FunFam" id="3.40.30.10:FF:000026">
    <property type="entry name" value="Glutaredoxin 2"/>
    <property type="match status" value="1"/>
</dbReference>
<evidence type="ECO:0000256" key="1">
    <source>
        <dbReference type="ARBA" id="ARBA00002549"/>
    </source>
</evidence>
<feature type="domain" description="General stress protein FMN-binding split barrel" evidence="12">
    <location>
        <begin position="134"/>
        <end position="280"/>
    </location>
</feature>
<evidence type="ECO:0000256" key="9">
    <source>
        <dbReference type="ARBA" id="ARBA00038558"/>
    </source>
</evidence>
<dbReference type="InterPro" id="IPR038725">
    <property type="entry name" value="YdaG_split_barrel_FMN-bd"/>
</dbReference>
<evidence type="ECO:0000256" key="2">
    <source>
        <dbReference type="ARBA" id="ARBA00007787"/>
    </source>
</evidence>
<dbReference type="Proteomes" id="UP000663864">
    <property type="component" value="Unassembled WGS sequence"/>
</dbReference>
<dbReference type="PROSITE" id="PS00195">
    <property type="entry name" value="GLUTAREDOXIN_1"/>
    <property type="match status" value="1"/>
</dbReference>
<sequence>MSSSGSGDKASGNSIKDEINQLIKDHKVMVFSKTNCPYCTKAKKILGKYKIKDYKVIELDKMENGDDYQDELGRITDADTVPRVFIDGECIGGGDDTERLEKQGELEKKLKKVNALEEKTKIKMTATSHEDQKDLEKLFEIIRHVKFAMLTTVNEDGTLHSRPMINKQADSFHGELWFFTHRSTHKITELKRGSEEVNVSYADSDHHSYVSISGRANLVDDNTKKKDLWNDSLKIWFPNGLDDPDLTLLRINIVEAEYWDSSASIMKKLYGLAKAAILGDHSSLAAENKKLTLT</sequence>
<dbReference type="InterPro" id="IPR011767">
    <property type="entry name" value="GLR_AS"/>
</dbReference>
<dbReference type="AlphaFoldDB" id="A0A818RIB3"/>
<comment type="similarity">
    <text evidence="2">Belongs to the glutaredoxin family.</text>
</comment>